<dbReference type="Gene3D" id="3.30.300.210">
    <property type="entry name" value="Nutrient germinant receptor protein C, domain 3"/>
    <property type="match status" value="1"/>
</dbReference>
<evidence type="ECO:0000256" key="7">
    <source>
        <dbReference type="ARBA" id="ARBA00023288"/>
    </source>
</evidence>
<dbReference type="InterPro" id="IPR057336">
    <property type="entry name" value="GerAC_N"/>
</dbReference>
<keyword evidence="5" id="KW-0472">Membrane</keyword>
<gene>
    <name evidence="11" type="ORF">ACFQWB_12425</name>
</gene>
<dbReference type="RefSeq" id="WP_170209534.1">
    <property type="nucleotide sequence ID" value="NZ_JBHTGQ010000027.1"/>
</dbReference>
<evidence type="ECO:0000256" key="1">
    <source>
        <dbReference type="ARBA" id="ARBA00004635"/>
    </source>
</evidence>
<evidence type="ECO:0000256" key="4">
    <source>
        <dbReference type="ARBA" id="ARBA00022729"/>
    </source>
</evidence>
<evidence type="ECO:0000313" key="11">
    <source>
        <dbReference type="EMBL" id="MFC7750724.1"/>
    </source>
</evidence>
<keyword evidence="12" id="KW-1185">Reference proteome</keyword>
<sequence length="377" mass="41940">MRIKIAVKLAVVLASCLLASGCWDRREINDVAFVLSMTVDLAEEGFRVGILVPLPGNMGGPSGGGGGSGGDQPYTFDSEVGKTLREAVEKMQNRSPRQLYFAHRRVILLGERLAERGIRDFLDSAVRMPENRLTTHLVVTKGEAYRTLNKDIKMERFSAEAIRELVQSDATIPVTVKDVLYQINTVGSDVRIPYMEVKDSKYQFTGIVIMSDGRMVGVAKGDVESGLRYLCGKFVPYSETLTVEDSVTSVKVMRGSRQVRPVISGDRIRFDVRIKSRGVIMEVINQGHSRIDEAKAGAALEAKIRSDVEKTLRYLQDHKSDAAGFGQVLNRFDPLNWETTWSKQWYSVFPQVEFHVSVDAEVDKAGMLWGNVAEQGD</sequence>
<evidence type="ECO:0000259" key="9">
    <source>
        <dbReference type="Pfam" id="PF05504"/>
    </source>
</evidence>
<feature type="domain" description="Spore germination GerAC-like C-terminal" evidence="9">
    <location>
        <begin position="206"/>
        <end position="366"/>
    </location>
</feature>
<keyword evidence="3" id="KW-0309">Germination</keyword>
<dbReference type="InterPro" id="IPR046953">
    <property type="entry name" value="Spore_GerAC-like_C"/>
</dbReference>
<feature type="signal peptide" evidence="8">
    <location>
        <begin position="1"/>
        <end position="19"/>
    </location>
</feature>
<dbReference type="NCBIfam" id="TIGR02887">
    <property type="entry name" value="spore_ger_x_C"/>
    <property type="match status" value="1"/>
</dbReference>
<keyword evidence="7" id="KW-0449">Lipoprotein</keyword>
<evidence type="ECO:0000256" key="6">
    <source>
        <dbReference type="ARBA" id="ARBA00023139"/>
    </source>
</evidence>
<evidence type="ECO:0000259" key="10">
    <source>
        <dbReference type="Pfam" id="PF25198"/>
    </source>
</evidence>
<protein>
    <submittedName>
        <fullName evidence="11">Ger(X)C family spore germination protein</fullName>
    </submittedName>
</protein>
<name>A0ABW2V3Q2_9BACL</name>
<keyword evidence="4 8" id="KW-0732">Signal</keyword>
<keyword evidence="6" id="KW-0564">Palmitate</keyword>
<organism evidence="11 12">
    <name type="scientific">Paenibacillus thermoaerophilus</name>
    <dbReference type="NCBI Taxonomy" id="1215385"/>
    <lineage>
        <taxon>Bacteria</taxon>
        <taxon>Bacillati</taxon>
        <taxon>Bacillota</taxon>
        <taxon>Bacilli</taxon>
        <taxon>Bacillales</taxon>
        <taxon>Paenibacillaceae</taxon>
        <taxon>Paenibacillus</taxon>
    </lineage>
</organism>
<evidence type="ECO:0000256" key="3">
    <source>
        <dbReference type="ARBA" id="ARBA00022544"/>
    </source>
</evidence>
<dbReference type="PANTHER" id="PTHR35789">
    <property type="entry name" value="SPORE GERMINATION PROTEIN B3"/>
    <property type="match status" value="1"/>
</dbReference>
<comment type="subcellular location">
    <subcellularLocation>
        <location evidence="1">Membrane</location>
        <topology evidence="1">Lipid-anchor</topology>
    </subcellularLocation>
</comment>
<dbReference type="PROSITE" id="PS51257">
    <property type="entry name" value="PROKAR_LIPOPROTEIN"/>
    <property type="match status" value="1"/>
</dbReference>
<comment type="caution">
    <text evidence="11">The sequence shown here is derived from an EMBL/GenBank/DDBJ whole genome shotgun (WGS) entry which is preliminary data.</text>
</comment>
<accession>A0ABW2V3Q2</accession>
<dbReference type="EMBL" id="JBHTGQ010000027">
    <property type="protein sequence ID" value="MFC7750724.1"/>
    <property type="molecule type" value="Genomic_DNA"/>
</dbReference>
<dbReference type="InterPro" id="IPR038501">
    <property type="entry name" value="Spore_GerAC_C_sf"/>
</dbReference>
<dbReference type="Proteomes" id="UP001596528">
    <property type="component" value="Unassembled WGS sequence"/>
</dbReference>
<evidence type="ECO:0000313" key="12">
    <source>
        <dbReference type="Proteomes" id="UP001596528"/>
    </source>
</evidence>
<comment type="similarity">
    <text evidence="2">Belongs to the GerABKC lipoprotein family.</text>
</comment>
<evidence type="ECO:0000256" key="2">
    <source>
        <dbReference type="ARBA" id="ARBA00007886"/>
    </source>
</evidence>
<feature type="domain" description="Spore germination protein N-terminal" evidence="10">
    <location>
        <begin position="24"/>
        <end position="197"/>
    </location>
</feature>
<dbReference type="Pfam" id="PF05504">
    <property type="entry name" value="Spore_GerAC"/>
    <property type="match status" value="1"/>
</dbReference>
<reference evidence="12" key="1">
    <citation type="journal article" date="2019" name="Int. J. Syst. Evol. Microbiol.">
        <title>The Global Catalogue of Microorganisms (GCM) 10K type strain sequencing project: providing services to taxonomists for standard genome sequencing and annotation.</title>
        <authorList>
            <consortium name="The Broad Institute Genomics Platform"/>
            <consortium name="The Broad Institute Genome Sequencing Center for Infectious Disease"/>
            <person name="Wu L."/>
            <person name="Ma J."/>
        </authorList>
    </citation>
    <scope>NUCLEOTIDE SEQUENCE [LARGE SCALE GENOMIC DNA]</scope>
    <source>
        <strain evidence="12">JCM 18657</strain>
    </source>
</reference>
<proteinExistence type="inferred from homology"/>
<feature type="chain" id="PRO_5047147484" evidence="8">
    <location>
        <begin position="20"/>
        <end position="377"/>
    </location>
</feature>
<dbReference type="PANTHER" id="PTHR35789:SF1">
    <property type="entry name" value="SPORE GERMINATION PROTEIN B3"/>
    <property type="match status" value="1"/>
</dbReference>
<dbReference type="Pfam" id="PF25198">
    <property type="entry name" value="Spore_GerAC_N"/>
    <property type="match status" value="1"/>
</dbReference>
<evidence type="ECO:0000256" key="8">
    <source>
        <dbReference type="SAM" id="SignalP"/>
    </source>
</evidence>
<evidence type="ECO:0000256" key="5">
    <source>
        <dbReference type="ARBA" id="ARBA00023136"/>
    </source>
</evidence>
<dbReference type="InterPro" id="IPR008844">
    <property type="entry name" value="Spore_GerAC-like"/>
</dbReference>